<feature type="signal peptide" evidence="1">
    <location>
        <begin position="1"/>
        <end position="26"/>
    </location>
</feature>
<proteinExistence type="predicted"/>
<dbReference type="Proteomes" id="UP000249177">
    <property type="component" value="Unassembled WGS sequence"/>
</dbReference>
<gene>
    <name evidence="2" type="ORF">DOS84_00540</name>
</gene>
<sequence length="174" mass="20083">MKIKNMKKFTTLFSLLLLLLTIKISAQENTKLSAQDKNVNERTKIEVEIVKNGNVEKGVGYLISFDILKNLYSAIVIEKHFIENTKQAILYIPMKSGPQTKIEVDDISKYLFTEQSNNLAIIRLRQLANHLETQTIYSNVIFVPEESISDFSFPLDKIKLKELKESWEKSMVIK</sequence>
<organism evidence="2 3">
    <name type="scientific">Flavobacterium aquariorum</name>
    <dbReference type="NCBI Taxonomy" id="2217670"/>
    <lineage>
        <taxon>Bacteria</taxon>
        <taxon>Pseudomonadati</taxon>
        <taxon>Bacteroidota</taxon>
        <taxon>Flavobacteriia</taxon>
        <taxon>Flavobacteriales</taxon>
        <taxon>Flavobacteriaceae</taxon>
        <taxon>Flavobacterium</taxon>
    </lineage>
</organism>
<protein>
    <submittedName>
        <fullName evidence="2">Uncharacterized protein</fullName>
    </submittedName>
</protein>
<evidence type="ECO:0000313" key="2">
    <source>
        <dbReference type="EMBL" id="PZX95091.1"/>
    </source>
</evidence>
<evidence type="ECO:0000256" key="1">
    <source>
        <dbReference type="SAM" id="SignalP"/>
    </source>
</evidence>
<dbReference type="AlphaFoldDB" id="A0A2W7TXQ4"/>
<reference evidence="2 3" key="1">
    <citation type="submission" date="2018-06" db="EMBL/GenBank/DDBJ databases">
        <title>Flavobacterium sp IMCC34762, genome.</title>
        <authorList>
            <person name="Joung Y."/>
            <person name="Cho J."/>
            <person name="Song J."/>
        </authorList>
    </citation>
    <scope>NUCLEOTIDE SEQUENCE [LARGE SCALE GENOMIC DNA]</scope>
    <source>
        <strain evidence="2 3">IMCC34762</strain>
    </source>
</reference>
<comment type="caution">
    <text evidence="2">The sequence shown here is derived from an EMBL/GenBank/DDBJ whole genome shotgun (WGS) entry which is preliminary data.</text>
</comment>
<dbReference type="EMBL" id="QKXH01000001">
    <property type="protein sequence ID" value="PZX95091.1"/>
    <property type="molecule type" value="Genomic_DNA"/>
</dbReference>
<accession>A0A2W7TXQ4</accession>
<evidence type="ECO:0000313" key="3">
    <source>
        <dbReference type="Proteomes" id="UP000249177"/>
    </source>
</evidence>
<keyword evidence="3" id="KW-1185">Reference proteome</keyword>
<feature type="chain" id="PRO_5015992469" evidence="1">
    <location>
        <begin position="27"/>
        <end position="174"/>
    </location>
</feature>
<name>A0A2W7TXQ4_9FLAO</name>
<keyword evidence="1" id="KW-0732">Signal</keyword>